<keyword evidence="1" id="KW-0677">Repeat</keyword>
<keyword evidence="9" id="KW-1185">Reference proteome</keyword>
<feature type="transmembrane region" description="Helical" evidence="6">
    <location>
        <begin position="44"/>
        <end position="63"/>
    </location>
</feature>
<keyword evidence="3 4" id="KW-0802">TPR repeat</keyword>
<dbReference type="InterPro" id="IPR011990">
    <property type="entry name" value="TPR-like_helical_dom_sf"/>
</dbReference>
<keyword evidence="6" id="KW-0472">Membrane</keyword>
<proteinExistence type="predicted"/>
<feature type="region of interest" description="Disordered" evidence="5">
    <location>
        <begin position="203"/>
        <end position="228"/>
    </location>
</feature>
<protein>
    <recommendedName>
        <fullName evidence="7">Cytochrome c-type biogenesis protein H TPR domain-containing protein</fullName>
    </recommendedName>
</protein>
<evidence type="ECO:0000313" key="9">
    <source>
        <dbReference type="Proteomes" id="UP000244892"/>
    </source>
</evidence>
<feature type="repeat" description="TPR" evidence="4">
    <location>
        <begin position="103"/>
        <end position="136"/>
    </location>
</feature>
<evidence type="ECO:0000256" key="2">
    <source>
        <dbReference type="ARBA" id="ARBA00022748"/>
    </source>
</evidence>
<dbReference type="Pfam" id="PF23914">
    <property type="entry name" value="TPR_CcmH_CycH"/>
    <property type="match status" value="1"/>
</dbReference>
<keyword evidence="6" id="KW-0812">Transmembrane</keyword>
<evidence type="ECO:0000259" key="7">
    <source>
        <dbReference type="Pfam" id="PF23914"/>
    </source>
</evidence>
<dbReference type="InterPro" id="IPR019734">
    <property type="entry name" value="TPR_rpt"/>
</dbReference>
<dbReference type="EMBL" id="CP029210">
    <property type="protein sequence ID" value="AWI53507.1"/>
    <property type="molecule type" value="Genomic_DNA"/>
</dbReference>
<dbReference type="Gene3D" id="1.25.40.10">
    <property type="entry name" value="Tetratricopeptide repeat domain"/>
    <property type="match status" value="1"/>
</dbReference>
<feature type="domain" description="Cytochrome c-type biogenesis protein H TPR" evidence="7">
    <location>
        <begin position="76"/>
        <end position="208"/>
    </location>
</feature>
<dbReference type="OrthoDB" id="9776053at2"/>
<evidence type="ECO:0000256" key="3">
    <source>
        <dbReference type="ARBA" id="ARBA00022803"/>
    </source>
</evidence>
<sequence>MNADMGLFIAVAGLATLLVTLSLCRPLLARQADAAPVPSGGRRTAMLTALAVPLLATGLYAVLGAPRAMLVETESPAHRMNSVDMTQATQRLAEKLRASPDDIEGWFVLARSYQAMERWRESADAYREALRLAPDDPQMMADLADVLATAQGGQLEGEPAQWIARALAHDPKHAKSHALAAMAAYRAGRADEAMSHWRQLAAVSPPGSEGETLARQGMDRVKASTGQP</sequence>
<evidence type="ECO:0000256" key="4">
    <source>
        <dbReference type="PROSITE-ProRule" id="PRU00339"/>
    </source>
</evidence>
<dbReference type="SMART" id="SM00028">
    <property type="entry name" value="TPR"/>
    <property type="match status" value="2"/>
</dbReference>
<dbReference type="KEGG" id="aon:DEH84_08750"/>
<dbReference type="PANTHER" id="PTHR47870">
    <property type="entry name" value="CYTOCHROME C-TYPE BIOGENESIS PROTEIN CCMH"/>
    <property type="match status" value="1"/>
</dbReference>
<keyword evidence="6" id="KW-1133">Transmembrane helix</keyword>
<keyword evidence="2" id="KW-0201">Cytochrome c-type biogenesis</keyword>
<reference evidence="8 9" key="1">
    <citation type="submission" date="2018-05" db="EMBL/GenBank/DDBJ databases">
        <title>complete genome sequence of Aquabacterium olei NBRC 110486.</title>
        <authorList>
            <person name="Tang B."/>
            <person name="Chang J."/>
            <person name="Zhang L."/>
            <person name="Yang H."/>
        </authorList>
    </citation>
    <scope>NUCLEOTIDE SEQUENCE [LARGE SCALE GENOMIC DNA]</scope>
    <source>
        <strain evidence="8 9">NBRC 110486</strain>
    </source>
</reference>
<dbReference type="RefSeq" id="WP_109036507.1">
    <property type="nucleotide sequence ID" value="NZ_CP029210.1"/>
</dbReference>
<accession>A0A2U8FRL2</accession>
<gene>
    <name evidence="8" type="ORF">DEH84_08750</name>
</gene>
<dbReference type="InterPro" id="IPR051263">
    <property type="entry name" value="C-type_cytochrome_biogenesis"/>
</dbReference>
<evidence type="ECO:0000256" key="5">
    <source>
        <dbReference type="SAM" id="MobiDB-lite"/>
    </source>
</evidence>
<dbReference type="PROSITE" id="PS50005">
    <property type="entry name" value="TPR"/>
    <property type="match status" value="1"/>
</dbReference>
<evidence type="ECO:0000256" key="1">
    <source>
        <dbReference type="ARBA" id="ARBA00022737"/>
    </source>
</evidence>
<evidence type="ECO:0000313" key="8">
    <source>
        <dbReference type="EMBL" id="AWI53507.1"/>
    </source>
</evidence>
<dbReference type="PANTHER" id="PTHR47870:SF1">
    <property type="entry name" value="CYTOCHROME C-TYPE BIOGENESIS PROTEIN CCMH"/>
    <property type="match status" value="1"/>
</dbReference>
<dbReference type="Proteomes" id="UP000244892">
    <property type="component" value="Chromosome"/>
</dbReference>
<organism evidence="8 9">
    <name type="scientific">Aquabacterium olei</name>
    <dbReference type="NCBI Taxonomy" id="1296669"/>
    <lineage>
        <taxon>Bacteria</taxon>
        <taxon>Pseudomonadati</taxon>
        <taxon>Pseudomonadota</taxon>
        <taxon>Betaproteobacteria</taxon>
        <taxon>Burkholderiales</taxon>
        <taxon>Aquabacterium</taxon>
    </lineage>
</organism>
<evidence type="ECO:0000256" key="6">
    <source>
        <dbReference type="SAM" id="Phobius"/>
    </source>
</evidence>
<dbReference type="GO" id="GO:0017004">
    <property type="term" value="P:cytochrome complex assembly"/>
    <property type="evidence" value="ECO:0007669"/>
    <property type="project" value="UniProtKB-KW"/>
</dbReference>
<name>A0A2U8FRL2_9BURK</name>
<dbReference type="InterPro" id="IPR056413">
    <property type="entry name" value="TPR_CcmH_CycH"/>
</dbReference>
<dbReference type="AlphaFoldDB" id="A0A2U8FRL2"/>
<dbReference type="SUPFAM" id="SSF48452">
    <property type="entry name" value="TPR-like"/>
    <property type="match status" value="1"/>
</dbReference>